<dbReference type="Proteomes" id="UP001619911">
    <property type="component" value="Unassembled WGS sequence"/>
</dbReference>
<keyword evidence="7" id="KW-1185">Reference proteome</keyword>
<keyword evidence="3" id="KW-0949">S-adenosyl-L-methionine</keyword>
<dbReference type="InterPro" id="IPR002941">
    <property type="entry name" value="DNA_methylase_N4/N6"/>
</dbReference>
<dbReference type="RefSeq" id="WP_404318077.1">
    <property type="nucleotide sequence ID" value="NZ_JAUIYO010000012.1"/>
</dbReference>
<evidence type="ECO:0000256" key="3">
    <source>
        <dbReference type="ARBA" id="ARBA00022691"/>
    </source>
</evidence>
<dbReference type="InterPro" id="IPR029063">
    <property type="entry name" value="SAM-dependent_MTases_sf"/>
</dbReference>
<dbReference type="EMBL" id="JAUIYO010000012">
    <property type="protein sequence ID" value="MFK2826603.1"/>
    <property type="molecule type" value="Genomic_DNA"/>
</dbReference>
<evidence type="ECO:0000256" key="1">
    <source>
        <dbReference type="ARBA" id="ARBA00022603"/>
    </source>
</evidence>
<keyword evidence="2 6" id="KW-0808">Transferase</keyword>
<feature type="domain" description="DNA methylase N-4/N-6" evidence="5">
    <location>
        <begin position="35"/>
        <end position="238"/>
    </location>
</feature>
<evidence type="ECO:0000259" key="5">
    <source>
        <dbReference type="Pfam" id="PF01555"/>
    </source>
</evidence>
<protein>
    <submittedName>
        <fullName evidence="6">Site-specific DNA-methyltransferase</fullName>
        <ecNumber evidence="6">2.1.1.-</ecNumber>
    </submittedName>
</protein>
<dbReference type="InterPro" id="IPR002295">
    <property type="entry name" value="N4/N6-MTase_EcoPI_Mod-like"/>
</dbReference>
<reference evidence="6 7" key="1">
    <citation type="submission" date="2023-07" db="EMBL/GenBank/DDBJ databases">
        <title>Bacillus lucianemedeirus sp. nov, a new species isolated from an immunobiological production facility.</title>
        <authorList>
            <person name="Costa L.V."/>
            <person name="Miranda R.V.S.L."/>
            <person name="Brandao M.L.L."/>
            <person name="Reis C.M.F."/>
            <person name="Frazao A.M."/>
            <person name="Cruz F.V."/>
            <person name="Baio P.V.P."/>
            <person name="Veras J.F.C."/>
            <person name="Ramos J.N."/>
            <person name="Vieira V."/>
        </authorList>
    </citation>
    <scope>NUCLEOTIDE SEQUENCE [LARGE SCALE GENOMIC DNA]</scope>
    <source>
        <strain evidence="6 7">B190/17</strain>
    </source>
</reference>
<keyword evidence="4" id="KW-0680">Restriction system</keyword>
<dbReference type="Pfam" id="PF01555">
    <property type="entry name" value="N6_N4_Mtase"/>
    <property type="match status" value="1"/>
</dbReference>
<evidence type="ECO:0000313" key="6">
    <source>
        <dbReference type="EMBL" id="MFK2826603.1"/>
    </source>
</evidence>
<dbReference type="GO" id="GO:0008168">
    <property type="term" value="F:methyltransferase activity"/>
    <property type="evidence" value="ECO:0007669"/>
    <property type="project" value="UniProtKB-KW"/>
</dbReference>
<keyword evidence="1 6" id="KW-0489">Methyltransferase</keyword>
<name>A0ABW8IAR8_9BACI</name>
<evidence type="ECO:0000313" key="7">
    <source>
        <dbReference type="Proteomes" id="UP001619911"/>
    </source>
</evidence>
<dbReference type="EC" id="2.1.1.-" evidence="6"/>
<evidence type="ECO:0000256" key="2">
    <source>
        <dbReference type="ARBA" id="ARBA00022679"/>
    </source>
</evidence>
<dbReference type="GO" id="GO:0032259">
    <property type="term" value="P:methylation"/>
    <property type="evidence" value="ECO:0007669"/>
    <property type="project" value="UniProtKB-KW"/>
</dbReference>
<comment type="caution">
    <text evidence="6">The sequence shown here is derived from an EMBL/GenBank/DDBJ whole genome shotgun (WGS) entry which is preliminary data.</text>
</comment>
<dbReference type="PRINTS" id="PR00506">
    <property type="entry name" value="D21N6MTFRASE"/>
</dbReference>
<evidence type="ECO:0000256" key="4">
    <source>
        <dbReference type="ARBA" id="ARBA00022747"/>
    </source>
</evidence>
<dbReference type="SUPFAM" id="SSF53335">
    <property type="entry name" value="S-adenosyl-L-methionine-dependent methyltransferases"/>
    <property type="match status" value="1"/>
</dbReference>
<dbReference type="Gene3D" id="3.40.50.150">
    <property type="entry name" value="Vaccinia Virus protein VP39"/>
    <property type="match status" value="1"/>
</dbReference>
<organism evidence="6 7">
    <name type="scientific">Bacillus lumedeiriae</name>
    <dbReference type="NCBI Taxonomy" id="3058829"/>
    <lineage>
        <taxon>Bacteria</taxon>
        <taxon>Bacillati</taxon>
        <taxon>Bacillota</taxon>
        <taxon>Bacilli</taxon>
        <taxon>Bacillales</taxon>
        <taxon>Bacillaceae</taxon>
        <taxon>Bacillus</taxon>
    </lineage>
</organism>
<gene>
    <name evidence="6" type="ORF">QYG89_13185</name>
</gene>
<sequence>MKFQPEVFEGNGLFYGDNLYVIQGLMNIGYKEKFDMIYFDGPFNSGWIFSVFNKKLNEHIIDPWNEAATIQNFYHSDIYRSNYKKRIEAAKELLNENGILVFHTSQKEGHYLKVILDEVFGSNHFLGEVIWKFADAPVYKKAQWGLNHESLFFYSKTDKYFKKKDVSYSSVWDDVGKYEYLGKEDTFYATQKPEKLMERILQMTTDEGALVGDFYCGSGTLSFTAEKMKRRWIASDNSRLAIQTTVSRMSTLGIDVTVHQLVEDFNKTYLRGNEYTKKTKVPFSLNEFQGLKEELNNSSVIVNAYEYTPEIDLLENESFTFQLIMPSVTPNGIKDIVKTSIPRPRPMLTEDGYQLVVTNPLNWILHHIVHGQIEEDHYILDSDSLQQRVNDIYLKISANWIDYIKEYDAYYLLIDVFGYFYKVPK</sequence>
<accession>A0ABW8IAR8</accession>
<proteinExistence type="predicted"/>